<feature type="transmembrane region" description="Helical" evidence="2">
    <location>
        <begin position="110"/>
        <end position="132"/>
    </location>
</feature>
<evidence type="ECO:0000256" key="2">
    <source>
        <dbReference type="SAM" id="Phobius"/>
    </source>
</evidence>
<keyword evidence="2" id="KW-1133">Transmembrane helix</keyword>
<keyword evidence="2" id="KW-0812">Transmembrane</keyword>
<name>A0A811VMN6_CERCA</name>
<accession>A0A811VMN6</accession>
<evidence type="ECO:0000313" key="4">
    <source>
        <dbReference type="Proteomes" id="UP000606786"/>
    </source>
</evidence>
<proteinExistence type="predicted"/>
<dbReference type="OrthoDB" id="10070859at2759"/>
<dbReference type="Proteomes" id="UP000606786">
    <property type="component" value="Unassembled WGS sequence"/>
</dbReference>
<evidence type="ECO:0000256" key="1">
    <source>
        <dbReference type="SAM" id="MobiDB-lite"/>
    </source>
</evidence>
<gene>
    <name evidence="3" type="ORF">CCAP1982_LOCUS23287</name>
</gene>
<protein>
    <submittedName>
        <fullName evidence="3">(Mediterranean fruit fly) hypothetical protein</fullName>
    </submittedName>
</protein>
<organism evidence="3 4">
    <name type="scientific">Ceratitis capitata</name>
    <name type="common">Mediterranean fruit fly</name>
    <name type="synonym">Tephritis capitata</name>
    <dbReference type="NCBI Taxonomy" id="7213"/>
    <lineage>
        <taxon>Eukaryota</taxon>
        <taxon>Metazoa</taxon>
        <taxon>Ecdysozoa</taxon>
        <taxon>Arthropoda</taxon>
        <taxon>Hexapoda</taxon>
        <taxon>Insecta</taxon>
        <taxon>Pterygota</taxon>
        <taxon>Neoptera</taxon>
        <taxon>Endopterygota</taxon>
        <taxon>Diptera</taxon>
        <taxon>Brachycera</taxon>
        <taxon>Muscomorpha</taxon>
        <taxon>Tephritoidea</taxon>
        <taxon>Tephritidae</taxon>
        <taxon>Ceratitis</taxon>
        <taxon>Ceratitis</taxon>
    </lineage>
</organism>
<keyword evidence="2" id="KW-0472">Membrane</keyword>
<feature type="transmembrane region" description="Helical" evidence="2">
    <location>
        <begin position="79"/>
        <end position="104"/>
    </location>
</feature>
<comment type="caution">
    <text evidence="3">The sequence shown here is derived from an EMBL/GenBank/DDBJ whole genome shotgun (WGS) entry which is preliminary data.</text>
</comment>
<keyword evidence="4" id="KW-1185">Reference proteome</keyword>
<sequence length="326" mass="33996">MHSSTLPIYRRFIDGPTRATTIVGDNQLGVIIGPPVGGAAEADGDSGPVANGATTLVGGAATAVTSTFRKCLSRPMVPFIIGIFALGGAACTLGGVVLGATGLIEHTTQYLSASLLMIGIGLSLLIVGGIIWRLCTPLDTDECPCYRLMETCRNCNSPYCNNRILPGGYLYPDLINGAVYSGIRVNTPPPLYRSTNSLSVFVPGSNSNTHTLTTNTPTTTFTPTTVMPNNTNQPTQTQIGPPNYNSSSGNSMSTPPPPPASTATPTPTPPVALSNATSSTTTIAAAEPLLPPSEQTALIENSQTQEESRQAIQATLTKEINYLELD</sequence>
<dbReference type="EMBL" id="CAJHJT010000056">
    <property type="protein sequence ID" value="CAD7015342.1"/>
    <property type="molecule type" value="Genomic_DNA"/>
</dbReference>
<feature type="region of interest" description="Disordered" evidence="1">
    <location>
        <begin position="207"/>
        <end position="278"/>
    </location>
</feature>
<dbReference type="AlphaFoldDB" id="A0A811VMN6"/>
<evidence type="ECO:0000313" key="3">
    <source>
        <dbReference type="EMBL" id="CAD7015342.1"/>
    </source>
</evidence>
<feature type="compositionally biased region" description="Pro residues" evidence="1">
    <location>
        <begin position="254"/>
        <end position="270"/>
    </location>
</feature>
<reference evidence="3" key="1">
    <citation type="submission" date="2020-11" db="EMBL/GenBank/DDBJ databases">
        <authorList>
            <person name="Whitehead M."/>
        </authorList>
    </citation>
    <scope>NUCLEOTIDE SEQUENCE</scope>
    <source>
        <strain evidence="3">EGII</strain>
    </source>
</reference>
<feature type="compositionally biased region" description="Low complexity" evidence="1">
    <location>
        <begin position="208"/>
        <end position="253"/>
    </location>
</feature>